<feature type="compositionally biased region" description="Low complexity" evidence="1">
    <location>
        <begin position="405"/>
        <end position="416"/>
    </location>
</feature>
<feature type="compositionally biased region" description="Gly residues" evidence="1">
    <location>
        <begin position="428"/>
        <end position="438"/>
    </location>
</feature>
<evidence type="ECO:0000313" key="4">
    <source>
        <dbReference type="Proteomes" id="UP001189429"/>
    </source>
</evidence>
<dbReference type="SUPFAM" id="SSF53474">
    <property type="entry name" value="alpha/beta-Hydrolases"/>
    <property type="match status" value="1"/>
</dbReference>
<dbReference type="Proteomes" id="UP001189429">
    <property type="component" value="Unassembled WGS sequence"/>
</dbReference>
<dbReference type="InterPro" id="IPR002921">
    <property type="entry name" value="Fungal_lipase-type"/>
</dbReference>
<proteinExistence type="predicted"/>
<accession>A0ABN9X3J1</accession>
<dbReference type="Gene3D" id="3.40.50.1820">
    <property type="entry name" value="alpha/beta hydrolase"/>
    <property type="match status" value="1"/>
</dbReference>
<dbReference type="InterPro" id="IPR029058">
    <property type="entry name" value="AB_hydrolase_fold"/>
</dbReference>
<evidence type="ECO:0000313" key="3">
    <source>
        <dbReference type="EMBL" id="CAK0893883.1"/>
    </source>
</evidence>
<feature type="non-terminal residue" evidence="3">
    <location>
        <position position="1"/>
    </location>
</feature>
<comment type="caution">
    <text evidence="3">The sequence shown here is derived from an EMBL/GenBank/DDBJ whole genome shotgun (WGS) entry which is preliminary data.</text>
</comment>
<sequence length="449" mass="47561">RRGRVPLLLSTHGLCRFLALVQIDSGGRRRRRRRRQQGIGFKSLPSAPREAITQLRVHEWTNLLEQVRQSTAEGAQALVVTGHSLGGQYALAFMLQIFLDRRERLRQPDLPAEEPLVACCRSVSFGSPMALGAAQGSDVREDLAAFMRSRSVLYIHGGDPAPRLWSELDLQDFMGYFTGWMGGQMSSVARTIVDYAAGPGGLVTKIEEMLESPHIAAHLLRPAACYVHLSRIFLLSDEFKPWRPLTRDCIRLEDHHMVEYLEAMASAMDPTLAGRLFAEGGQPLLDPDGRGSISYAQSNLQACGAEAKQLAFEPPRRAPPPQAEPPSGAATPATEPATGGETPATPEAQGEAAGEEPAAPAPSAPPPAALSPVVDAAAVPAPARACGRAGEGPCEGGQQPREAPAEGAAPGAAAGPTSLDFWAERGAEGVGRGPGGASTAGEEEPHRPA</sequence>
<evidence type="ECO:0000256" key="1">
    <source>
        <dbReference type="SAM" id="MobiDB-lite"/>
    </source>
</evidence>
<name>A0ABN9X3J1_9DINO</name>
<feature type="compositionally biased region" description="Low complexity" evidence="1">
    <location>
        <begin position="370"/>
        <end position="388"/>
    </location>
</feature>
<feature type="compositionally biased region" description="Low complexity" evidence="1">
    <location>
        <begin position="325"/>
        <end position="358"/>
    </location>
</feature>
<dbReference type="EMBL" id="CAUYUJ010019821">
    <property type="protein sequence ID" value="CAK0893883.1"/>
    <property type="molecule type" value="Genomic_DNA"/>
</dbReference>
<organism evidence="3 4">
    <name type="scientific">Prorocentrum cordatum</name>
    <dbReference type="NCBI Taxonomy" id="2364126"/>
    <lineage>
        <taxon>Eukaryota</taxon>
        <taxon>Sar</taxon>
        <taxon>Alveolata</taxon>
        <taxon>Dinophyceae</taxon>
        <taxon>Prorocentrales</taxon>
        <taxon>Prorocentraceae</taxon>
        <taxon>Prorocentrum</taxon>
    </lineage>
</organism>
<gene>
    <name evidence="3" type="ORF">PCOR1329_LOCUS73091</name>
</gene>
<keyword evidence="4" id="KW-1185">Reference proteome</keyword>
<evidence type="ECO:0000259" key="2">
    <source>
        <dbReference type="Pfam" id="PF01764"/>
    </source>
</evidence>
<protein>
    <recommendedName>
        <fullName evidence="2">Fungal lipase-type domain-containing protein</fullName>
    </recommendedName>
</protein>
<dbReference type="Pfam" id="PF01764">
    <property type="entry name" value="Lipase_3"/>
    <property type="match status" value="1"/>
</dbReference>
<feature type="domain" description="Fungal lipase-type" evidence="2">
    <location>
        <begin position="63"/>
        <end position="164"/>
    </location>
</feature>
<reference evidence="3" key="1">
    <citation type="submission" date="2023-10" db="EMBL/GenBank/DDBJ databases">
        <authorList>
            <person name="Chen Y."/>
            <person name="Shah S."/>
            <person name="Dougan E. K."/>
            <person name="Thang M."/>
            <person name="Chan C."/>
        </authorList>
    </citation>
    <scope>NUCLEOTIDE SEQUENCE [LARGE SCALE GENOMIC DNA]</scope>
</reference>
<feature type="compositionally biased region" description="Pro residues" evidence="1">
    <location>
        <begin position="359"/>
        <end position="369"/>
    </location>
</feature>
<feature type="region of interest" description="Disordered" evidence="1">
    <location>
        <begin position="314"/>
        <end position="449"/>
    </location>
</feature>